<keyword evidence="1" id="KW-0472">Membrane</keyword>
<feature type="transmembrane region" description="Helical" evidence="1">
    <location>
        <begin position="46"/>
        <end position="64"/>
    </location>
</feature>
<protein>
    <submittedName>
        <fullName evidence="2">HupE / UreJ protein</fullName>
    </submittedName>
</protein>
<evidence type="ECO:0000256" key="1">
    <source>
        <dbReference type="SAM" id="Phobius"/>
    </source>
</evidence>
<keyword evidence="1" id="KW-0812">Transmembrane</keyword>
<feature type="transmembrane region" description="Helical" evidence="1">
    <location>
        <begin position="130"/>
        <end position="150"/>
    </location>
</feature>
<dbReference type="Proteomes" id="UP000198657">
    <property type="component" value="Unassembled WGS sequence"/>
</dbReference>
<name>A0A1H8IY60_9FLAO</name>
<organism evidence="2 3">
    <name type="scientific">Flavobacterium sinopsychrotolerans</name>
    <dbReference type="NCBI Taxonomy" id="604089"/>
    <lineage>
        <taxon>Bacteria</taxon>
        <taxon>Pseudomonadati</taxon>
        <taxon>Bacteroidota</taxon>
        <taxon>Flavobacteriia</taxon>
        <taxon>Flavobacteriales</taxon>
        <taxon>Flavobacteriaceae</taxon>
        <taxon>Flavobacterium</taxon>
    </lineage>
</organism>
<feature type="transmembrane region" description="Helical" evidence="1">
    <location>
        <begin position="201"/>
        <end position="218"/>
    </location>
</feature>
<reference evidence="3" key="1">
    <citation type="submission" date="2016-10" db="EMBL/GenBank/DDBJ databases">
        <authorList>
            <person name="Varghese N."/>
            <person name="Submissions S."/>
        </authorList>
    </citation>
    <scope>NUCLEOTIDE SEQUENCE [LARGE SCALE GENOMIC DNA]</scope>
    <source>
        <strain evidence="3">CGMCC 1.8704</strain>
    </source>
</reference>
<feature type="transmembrane region" description="Helical" evidence="1">
    <location>
        <begin position="99"/>
        <end position="118"/>
    </location>
</feature>
<dbReference type="EMBL" id="FODN01000001">
    <property type="protein sequence ID" value="SEN73544.1"/>
    <property type="molecule type" value="Genomic_DNA"/>
</dbReference>
<feature type="transmembrane region" description="Helical" evidence="1">
    <location>
        <begin position="170"/>
        <end position="189"/>
    </location>
</feature>
<keyword evidence="1" id="KW-1133">Transmembrane helix</keyword>
<dbReference type="InterPro" id="IPR032809">
    <property type="entry name" value="Put_HupE_UreJ"/>
</dbReference>
<feature type="transmembrane region" description="Helical" evidence="1">
    <location>
        <begin position="71"/>
        <end position="93"/>
    </location>
</feature>
<proteinExistence type="predicted"/>
<accession>A0A1H8IY60</accession>
<evidence type="ECO:0000313" key="3">
    <source>
        <dbReference type="Proteomes" id="UP000198657"/>
    </source>
</evidence>
<keyword evidence="3" id="KW-1185">Reference proteome</keyword>
<evidence type="ECO:0000313" key="2">
    <source>
        <dbReference type="EMBL" id="SEN73544.1"/>
    </source>
</evidence>
<gene>
    <name evidence="2" type="ORF">SAMN04487942_0776</name>
</gene>
<dbReference type="Pfam" id="PF13795">
    <property type="entry name" value="HupE_UreJ_2"/>
    <property type="match status" value="1"/>
</dbReference>
<dbReference type="STRING" id="604089.SAMN04487942_0776"/>
<sequence length="225" mass="25568">MYLFKYSNESFSKLIVSLQPLYQLNKLLMSEFWIYFQIGLKHVLDIHAYDHVLFLIALAVPFSFKDWKRIVLLVTLFTLGHTMALMLSVFGIIAIKVNVVELLIPITIVITALFNLFTAGKSSKKESINLVFFITLFFGIIHGLGFSNYFKSILGGDATSKILPLSEFALGIEAAQIVVVFVVLILSYIVQTVFRFSKRDWTLVMSAFIIGVVIPMIVESEIWIR</sequence>
<dbReference type="AlphaFoldDB" id="A0A1H8IY60"/>